<dbReference type="Pfam" id="PF06305">
    <property type="entry name" value="LapA_dom"/>
    <property type="match status" value="1"/>
</dbReference>
<evidence type="ECO:0000256" key="1">
    <source>
        <dbReference type="ARBA" id="ARBA00022475"/>
    </source>
</evidence>
<evidence type="ECO:0000256" key="4">
    <source>
        <dbReference type="ARBA" id="ARBA00023136"/>
    </source>
</evidence>
<gene>
    <name evidence="7" type="ORF">H8E19_06400</name>
</gene>
<evidence type="ECO:0000313" key="7">
    <source>
        <dbReference type="EMBL" id="MBC8177020.1"/>
    </source>
</evidence>
<keyword evidence="3 5" id="KW-1133">Transmembrane helix</keyword>
<dbReference type="EMBL" id="JACNJD010000181">
    <property type="protein sequence ID" value="MBC8177020.1"/>
    <property type="molecule type" value="Genomic_DNA"/>
</dbReference>
<name>A0A8J6T2P6_9DELT</name>
<sequence>MKHVKAIIVILFLLLVVILAVQNYQALSTPIKFKVNILFLNVESSGLPVFLIAIITFLVGVICTWLYGISERLGFRRQVKTLMKDVKDKEKELNSLRNLPVTTEDMSADQPPVNT</sequence>
<dbReference type="InterPro" id="IPR010445">
    <property type="entry name" value="LapA_dom"/>
</dbReference>
<evidence type="ECO:0000256" key="3">
    <source>
        <dbReference type="ARBA" id="ARBA00022989"/>
    </source>
</evidence>
<keyword evidence="4 5" id="KW-0472">Membrane</keyword>
<feature type="domain" description="Lipopolysaccharide assembly protein A" evidence="6">
    <location>
        <begin position="35"/>
        <end position="94"/>
    </location>
</feature>
<evidence type="ECO:0000256" key="2">
    <source>
        <dbReference type="ARBA" id="ARBA00022692"/>
    </source>
</evidence>
<dbReference type="AlphaFoldDB" id="A0A8J6T2P6"/>
<keyword evidence="2 5" id="KW-0812">Transmembrane</keyword>
<protein>
    <submittedName>
        <fullName evidence="7">LapA family protein</fullName>
    </submittedName>
</protein>
<organism evidence="7 8">
    <name type="scientific">Candidatus Desulfacyla euxinica</name>
    <dbReference type="NCBI Taxonomy" id="2841693"/>
    <lineage>
        <taxon>Bacteria</taxon>
        <taxon>Deltaproteobacteria</taxon>
        <taxon>Candidatus Desulfacyla</taxon>
    </lineage>
</organism>
<feature type="transmembrane region" description="Helical" evidence="5">
    <location>
        <begin position="47"/>
        <end position="68"/>
    </location>
</feature>
<evidence type="ECO:0000313" key="8">
    <source>
        <dbReference type="Proteomes" id="UP000650524"/>
    </source>
</evidence>
<accession>A0A8J6T2P6</accession>
<evidence type="ECO:0000259" key="6">
    <source>
        <dbReference type="Pfam" id="PF06305"/>
    </source>
</evidence>
<dbReference type="Proteomes" id="UP000650524">
    <property type="component" value="Unassembled WGS sequence"/>
</dbReference>
<dbReference type="PANTHER" id="PTHR41335">
    <property type="entry name" value="MEMBRANE PROTEIN-RELATED"/>
    <property type="match status" value="1"/>
</dbReference>
<dbReference type="PANTHER" id="PTHR41335:SF1">
    <property type="entry name" value="MEMBRANE PROTEIN"/>
    <property type="match status" value="1"/>
</dbReference>
<comment type="caution">
    <text evidence="7">The sequence shown here is derived from an EMBL/GenBank/DDBJ whole genome shotgun (WGS) entry which is preliminary data.</text>
</comment>
<keyword evidence="1" id="KW-1003">Cell membrane</keyword>
<dbReference type="GO" id="GO:0005886">
    <property type="term" value="C:plasma membrane"/>
    <property type="evidence" value="ECO:0007669"/>
    <property type="project" value="InterPro"/>
</dbReference>
<proteinExistence type="predicted"/>
<reference evidence="7 8" key="1">
    <citation type="submission" date="2020-08" db="EMBL/GenBank/DDBJ databases">
        <title>Bridging the membrane lipid divide: bacteria of the FCB group superphylum have the potential to synthesize archaeal ether lipids.</title>
        <authorList>
            <person name="Villanueva L."/>
            <person name="Von Meijenfeldt F.A.B."/>
            <person name="Westbye A.B."/>
            <person name="Yadav S."/>
            <person name="Hopmans E.C."/>
            <person name="Dutilh B.E."/>
            <person name="Sinninghe Damste J.S."/>
        </authorList>
    </citation>
    <scope>NUCLEOTIDE SEQUENCE [LARGE SCALE GENOMIC DNA]</scope>
    <source>
        <strain evidence="7">NIOZ-UU27</strain>
    </source>
</reference>
<evidence type="ECO:0000256" key="5">
    <source>
        <dbReference type="SAM" id="Phobius"/>
    </source>
</evidence>